<dbReference type="CDD" id="cd07526">
    <property type="entry name" value="HAD_BPGM_like"/>
    <property type="match status" value="1"/>
</dbReference>
<dbReference type="Gene3D" id="1.10.150.240">
    <property type="entry name" value="Putative phosphatase, domain 2"/>
    <property type="match status" value="1"/>
</dbReference>
<name>A0A0F9WC13_9ZZZZ</name>
<evidence type="ECO:0000313" key="4">
    <source>
        <dbReference type="EMBL" id="KKN75748.1"/>
    </source>
</evidence>
<dbReference type="SFLD" id="SFLDG01129">
    <property type="entry name" value="C1.5:_HAD__Beta-PGM__Phosphata"/>
    <property type="match status" value="1"/>
</dbReference>
<evidence type="ECO:0000256" key="2">
    <source>
        <dbReference type="ARBA" id="ARBA00022723"/>
    </source>
</evidence>
<dbReference type="InterPro" id="IPR023198">
    <property type="entry name" value="PGP-like_dom2"/>
</dbReference>
<dbReference type="InterPro" id="IPR023214">
    <property type="entry name" value="HAD_sf"/>
</dbReference>
<protein>
    <submittedName>
        <fullName evidence="4">Uncharacterized protein</fullName>
    </submittedName>
</protein>
<dbReference type="EMBL" id="LAZR01000304">
    <property type="protein sequence ID" value="KKN75748.1"/>
    <property type="molecule type" value="Genomic_DNA"/>
</dbReference>
<sequence>MTKFDLVIFDCDGVLLDSEIIACRADAEAYTRLGYVITTEEVSRRFAGMPDEAVDAALAEELGQPLPPDFRSEIKKTVIEKYRTELKAIDGAIALLSSLKAAKCIASSAAPAKLALGLIETEMFELVYPNIFSTKLVEKGKPHPDIFLYAARKMGASPSRCIVVEDSVAGVTAAKSAGMTCIGFTGGSHCADGHSQRLYAAGADTVVNRLEAVRPLTE</sequence>
<dbReference type="Gene3D" id="3.40.50.1000">
    <property type="entry name" value="HAD superfamily/HAD-like"/>
    <property type="match status" value="1"/>
</dbReference>
<dbReference type="AlphaFoldDB" id="A0A0F9WC13"/>
<dbReference type="InterPro" id="IPR006439">
    <property type="entry name" value="HAD-SF_hydro_IA"/>
</dbReference>
<dbReference type="GO" id="GO:0003824">
    <property type="term" value="F:catalytic activity"/>
    <property type="evidence" value="ECO:0007669"/>
    <property type="project" value="UniProtKB-ARBA"/>
</dbReference>
<organism evidence="4">
    <name type="scientific">marine sediment metagenome</name>
    <dbReference type="NCBI Taxonomy" id="412755"/>
    <lineage>
        <taxon>unclassified sequences</taxon>
        <taxon>metagenomes</taxon>
        <taxon>ecological metagenomes</taxon>
    </lineage>
</organism>
<dbReference type="SFLD" id="SFLDG01135">
    <property type="entry name" value="C1.5.6:_HAD__Beta-PGM__Phospha"/>
    <property type="match status" value="1"/>
</dbReference>
<dbReference type="PANTHER" id="PTHR46193">
    <property type="entry name" value="6-PHOSPHOGLUCONATE PHOSPHATASE"/>
    <property type="match status" value="1"/>
</dbReference>
<evidence type="ECO:0000256" key="3">
    <source>
        <dbReference type="ARBA" id="ARBA00022842"/>
    </source>
</evidence>
<keyword evidence="3" id="KW-0460">Magnesium</keyword>
<comment type="cofactor">
    <cofactor evidence="1">
        <name>Mg(2+)</name>
        <dbReference type="ChEBI" id="CHEBI:18420"/>
    </cofactor>
</comment>
<keyword evidence="2" id="KW-0479">Metal-binding</keyword>
<dbReference type="Pfam" id="PF00702">
    <property type="entry name" value="Hydrolase"/>
    <property type="match status" value="1"/>
</dbReference>
<dbReference type="InterPro" id="IPR036412">
    <property type="entry name" value="HAD-like_sf"/>
</dbReference>
<comment type="caution">
    <text evidence="4">The sequence shown here is derived from an EMBL/GenBank/DDBJ whole genome shotgun (WGS) entry which is preliminary data.</text>
</comment>
<gene>
    <name evidence="4" type="ORF">LCGC14_0377460</name>
</gene>
<dbReference type="PANTHER" id="PTHR46193:SF10">
    <property type="entry name" value="6-PHOSPHOGLUCONATE PHOSPHATASE"/>
    <property type="match status" value="1"/>
</dbReference>
<dbReference type="SFLD" id="SFLDS00003">
    <property type="entry name" value="Haloacid_Dehalogenase"/>
    <property type="match status" value="1"/>
</dbReference>
<dbReference type="GO" id="GO:0046872">
    <property type="term" value="F:metal ion binding"/>
    <property type="evidence" value="ECO:0007669"/>
    <property type="project" value="UniProtKB-KW"/>
</dbReference>
<proteinExistence type="predicted"/>
<dbReference type="InterPro" id="IPR051600">
    <property type="entry name" value="Beta-PGM-like"/>
</dbReference>
<dbReference type="NCBIfam" id="TIGR01509">
    <property type="entry name" value="HAD-SF-IA-v3"/>
    <property type="match status" value="1"/>
</dbReference>
<dbReference type="SUPFAM" id="SSF56784">
    <property type="entry name" value="HAD-like"/>
    <property type="match status" value="1"/>
</dbReference>
<evidence type="ECO:0000256" key="1">
    <source>
        <dbReference type="ARBA" id="ARBA00001946"/>
    </source>
</evidence>
<accession>A0A0F9WC13</accession>
<reference evidence="4" key="1">
    <citation type="journal article" date="2015" name="Nature">
        <title>Complex archaea that bridge the gap between prokaryotes and eukaryotes.</title>
        <authorList>
            <person name="Spang A."/>
            <person name="Saw J.H."/>
            <person name="Jorgensen S.L."/>
            <person name="Zaremba-Niedzwiedzka K."/>
            <person name="Martijn J."/>
            <person name="Lind A.E."/>
            <person name="van Eijk R."/>
            <person name="Schleper C."/>
            <person name="Guy L."/>
            <person name="Ettema T.J."/>
        </authorList>
    </citation>
    <scope>NUCLEOTIDE SEQUENCE</scope>
</reference>